<dbReference type="InterPro" id="IPR001647">
    <property type="entry name" value="HTH_TetR"/>
</dbReference>
<evidence type="ECO:0000313" key="7">
    <source>
        <dbReference type="Proteomes" id="UP000307768"/>
    </source>
</evidence>
<dbReference type="GO" id="GO:0003700">
    <property type="term" value="F:DNA-binding transcription factor activity"/>
    <property type="evidence" value="ECO:0007669"/>
    <property type="project" value="TreeGrafter"/>
</dbReference>
<feature type="domain" description="HTH tetR-type" evidence="5">
    <location>
        <begin position="8"/>
        <end position="66"/>
    </location>
</feature>
<evidence type="ECO:0000256" key="1">
    <source>
        <dbReference type="ARBA" id="ARBA00023015"/>
    </source>
</evidence>
<dbReference type="GO" id="GO:0000976">
    <property type="term" value="F:transcription cis-regulatory region binding"/>
    <property type="evidence" value="ECO:0007669"/>
    <property type="project" value="TreeGrafter"/>
</dbReference>
<evidence type="ECO:0000259" key="5">
    <source>
        <dbReference type="PROSITE" id="PS50977"/>
    </source>
</evidence>
<dbReference type="PANTHER" id="PTHR30055:SF234">
    <property type="entry name" value="HTH-TYPE TRANSCRIPTIONAL REGULATOR BETI"/>
    <property type="match status" value="1"/>
</dbReference>
<dbReference type="Proteomes" id="UP000307768">
    <property type="component" value="Unassembled WGS sequence"/>
</dbReference>
<dbReference type="SUPFAM" id="SSF46689">
    <property type="entry name" value="Homeodomain-like"/>
    <property type="match status" value="1"/>
</dbReference>
<accession>A0A5Q6S2E0</accession>
<keyword evidence="2 4" id="KW-0238">DNA-binding</keyword>
<dbReference type="OrthoDB" id="9816296at2"/>
<evidence type="ECO:0000256" key="2">
    <source>
        <dbReference type="ARBA" id="ARBA00023125"/>
    </source>
</evidence>
<dbReference type="InterPro" id="IPR050109">
    <property type="entry name" value="HTH-type_TetR-like_transc_reg"/>
</dbReference>
<dbReference type="Gene3D" id="1.10.357.10">
    <property type="entry name" value="Tetracycline Repressor, domain 2"/>
    <property type="match status" value="1"/>
</dbReference>
<keyword evidence="3" id="KW-0804">Transcription</keyword>
<evidence type="ECO:0000313" key="6">
    <source>
        <dbReference type="EMBL" id="KAA1424544.1"/>
    </source>
</evidence>
<dbReference type="EMBL" id="VDFQ02000001">
    <property type="protein sequence ID" value="KAA1424544.1"/>
    <property type="molecule type" value="Genomic_DNA"/>
</dbReference>
<organism evidence="6 7">
    <name type="scientific">Mumia zhuanghuii</name>
    <dbReference type="NCBI Taxonomy" id="2585211"/>
    <lineage>
        <taxon>Bacteria</taxon>
        <taxon>Bacillati</taxon>
        <taxon>Actinomycetota</taxon>
        <taxon>Actinomycetes</taxon>
        <taxon>Propionibacteriales</taxon>
        <taxon>Nocardioidaceae</taxon>
        <taxon>Mumia</taxon>
    </lineage>
</organism>
<dbReference type="RefSeq" id="WP_149767450.1">
    <property type="nucleotide sequence ID" value="NZ_VDFQ02000001.1"/>
</dbReference>
<name>A0A5Q6S2E0_9ACTN</name>
<reference evidence="6 7" key="1">
    <citation type="submission" date="2019-09" db="EMBL/GenBank/DDBJ databases">
        <title>Mumia zhuanghuii sp. nov. isolated from the intestinal contents of plateau pika (Ochotona curzoniae) in the Qinghai-Tibet plateau of China.</title>
        <authorList>
            <person name="Tian Z."/>
        </authorList>
    </citation>
    <scope>NUCLEOTIDE SEQUENCE [LARGE SCALE GENOMIC DNA]</scope>
    <source>
        <strain evidence="7">350</strain>
    </source>
</reference>
<evidence type="ECO:0000256" key="3">
    <source>
        <dbReference type="ARBA" id="ARBA00023163"/>
    </source>
</evidence>
<protein>
    <submittedName>
        <fullName evidence="6">TetR/AcrR family transcriptional regulator</fullName>
    </submittedName>
</protein>
<dbReference type="PROSITE" id="PS50977">
    <property type="entry name" value="HTH_TETR_2"/>
    <property type="match status" value="1"/>
</dbReference>
<dbReference type="PANTHER" id="PTHR30055">
    <property type="entry name" value="HTH-TYPE TRANSCRIPTIONAL REGULATOR RUTR"/>
    <property type="match status" value="1"/>
</dbReference>
<dbReference type="Pfam" id="PF17937">
    <property type="entry name" value="TetR_C_28"/>
    <property type="match status" value="1"/>
</dbReference>
<evidence type="ECO:0000256" key="4">
    <source>
        <dbReference type="PROSITE-ProRule" id="PRU00335"/>
    </source>
</evidence>
<dbReference type="SUPFAM" id="SSF48498">
    <property type="entry name" value="Tetracyclin repressor-like, C-terminal domain"/>
    <property type="match status" value="1"/>
</dbReference>
<feature type="DNA-binding region" description="H-T-H motif" evidence="4">
    <location>
        <begin position="29"/>
        <end position="48"/>
    </location>
</feature>
<proteinExistence type="predicted"/>
<comment type="caution">
    <text evidence="6">The sequence shown here is derived from an EMBL/GenBank/DDBJ whole genome shotgun (WGS) entry which is preliminary data.</text>
</comment>
<gene>
    <name evidence="6" type="ORF">FE697_001025</name>
</gene>
<sequence length="183" mass="19823">MPRAAHRPSQRDALLDSALDLIRGGEALSLDSAARAAGVTKPGLMYHFPTKEALVTALVDHLLDSFERDLEALVPAGTAAPAHERLAAYARWALAHEHDAADLAMLSDPRLRVAMCARWTTRFRAWVEVPDDLPAPQRGRLNAVRLLADGCWYADAMDVLPLVGRDRDAVLAAALDLLESTGA</sequence>
<dbReference type="InterPro" id="IPR041479">
    <property type="entry name" value="TetR_CgmR_C"/>
</dbReference>
<dbReference type="AlphaFoldDB" id="A0A5Q6S2E0"/>
<dbReference type="InterPro" id="IPR009057">
    <property type="entry name" value="Homeodomain-like_sf"/>
</dbReference>
<dbReference type="InterPro" id="IPR036271">
    <property type="entry name" value="Tet_transcr_reg_TetR-rel_C_sf"/>
</dbReference>
<keyword evidence="1" id="KW-0805">Transcription regulation</keyword>
<dbReference type="Pfam" id="PF00440">
    <property type="entry name" value="TetR_N"/>
    <property type="match status" value="1"/>
</dbReference>